<feature type="domain" description="Mannosylglycerate hydrolase MGH1-like glycoside hydrolase" evidence="2">
    <location>
        <begin position="319"/>
        <end position="622"/>
    </location>
</feature>
<comment type="caution">
    <text evidence="3">The sequence shown here is derived from an EMBL/GenBank/DDBJ whole genome shotgun (WGS) entry which is preliminary data.</text>
</comment>
<dbReference type="InterPro" id="IPR012341">
    <property type="entry name" value="6hp_glycosidase-like_sf"/>
</dbReference>
<dbReference type="Gene3D" id="1.50.10.10">
    <property type="match status" value="1"/>
</dbReference>
<dbReference type="RefSeq" id="WP_317517689.1">
    <property type="nucleotide sequence ID" value="NZ_JAPTHD010000007.1"/>
</dbReference>
<organism evidence="3 4">
    <name type="scientific">Sphingobium naphthae</name>
    <dbReference type="NCBI Taxonomy" id="1886786"/>
    <lineage>
        <taxon>Bacteria</taxon>
        <taxon>Pseudomonadati</taxon>
        <taxon>Pseudomonadota</taxon>
        <taxon>Alphaproteobacteria</taxon>
        <taxon>Sphingomonadales</taxon>
        <taxon>Sphingomonadaceae</taxon>
        <taxon>Sphingobium</taxon>
    </lineage>
</organism>
<evidence type="ECO:0000259" key="1">
    <source>
        <dbReference type="Pfam" id="PF14742"/>
    </source>
</evidence>
<dbReference type="SUPFAM" id="SSF48208">
    <property type="entry name" value="Six-hairpin glycosidases"/>
    <property type="match status" value="1"/>
</dbReference>
<evidence type="ECO:0000313" key="3">
    <source>
        <dbReference type="EMBL" id="MDV5825056.1"/>
    </source>
</evidence>
<dbReference type="Pfam" id="PF14742">
    <property type="entry name" value="GDE_N_bis"/>
    <property type="match status" value="1"/>
</dbReference>
<accession>A0ABU3ZZU9</accession>
<evidence type="ECO:0000313" key="4">
    <source>
        <dbReference type="Proteomes" id="UP001185984"/>
    </source>
</evidence>
<dbReference type="EMBL" id="JAPTHD010000007">
    <property type="protein sequence ID" value="MDV5825056.1"/>
    <property type="molecule type" value="Genomic_DNA"/>
</dbReference>
<gene>
    <name evidence="3" type="ORF">O0R41_15725</name>
</gene>
<dbReference type="Proteomes" id="UP001185984">
    <property type="component" value="Unassembled WGS sequence"/>
</dbReference>
<sequence length="738" mass="81242">MTLSQPNPAMADLDPGQMLSQGQTQFFIPATASLAERRPRTLKHDESFAVFDHSGDAIAGPGSPEGLYHRDTRHLSHLYLTVNGLRPILLSSAVRDDNTMLTCDLANPDFFGEDGRLAVEHDLIHLRRTRFLWRGAVYERVTVRNFDAEERTIQVDIGFAADFADLFEIRGMTRLRRGVTRDPDVGEAQVRLSYVGRDDLERSTHIQFEPAPDQLTSTSARFDVTVPAGERCTLFMRICCNEAEPAASLSFEFLKTLREAMQGAKQAQARGGSIRSSNALFNEVSRRSFSDIAMLSTETDYGPYPYAGIPWFSTVFGRDAIITALEMLWLDPALARGVLGYLAAHQATSFDPAADAEPGKILHEVRRGEMAELGEVPFRHYYGSIDSTPLFIMLAGAYLDRTGDIGFLHSNMPQIEAALTWIDEHGDRDGDGFVEYGRLTDQGLQNQGWKDSHDSVFHADGSIARGPIALAEVQAYVYGAWQAAASLFEAAGDAVRATGYRARADDLRHRFDAAFFDATLNTYVLALDGDKRPCRVRASNAGHVLYTGLALDERAAAVVSTLMAPASFSGWGVRTVASTEARYNPMSYHNGSIWPHDNALIAAGFSRYGFRREAARIFEGLFSAATYVDLMRLPELFCGFPRRRSQGPTFYPVACSPQAWSAATPLSLVQSCLGLGFDVAKDEICLREPIMPAFLQQLTVRGLQIGAGAVDIGFDRMEDKVVVRPLGRSGSARIVTIA</sequence>
<protein>
    <submittedName>
        <fullName evidence="3">Amylo-alpha-1,6-glucosidase</fullName>
    </submittedName>
</protein>
<reference evidence="4" key="1">
    <citation type="journal article" date="2022" name="J Environ Chem Eng">
        <title>Biodegradation of petroleum oil using a constructed nonpathogenic and heavy metal-tolerant bacterial consortium isolated from marine sponges.</title>
        <authorList>
            <person name="Dechsakulwatana C."/>
            <person name="Rungsihiranrut A."/>
            <person name="Muangchinda C."/>
            <person name="Ningthoujam R."/>
            <person name="Klankeo P."/>
            <person name="Pinyakong O."/>
        </authorList>
    </citation>
    <scope>NUCLEOTIDE SEQUENCE [LARGE SCALE GENOMIC DNA]</scope>
    <source>
        <strain evidence="4">MO2-4</strain>
    </source>
</reference>
<feature type="domain" description="Putative glycogen debranching enzyme N-terminal" evidence="1">
    <location>
        <begin position="42"/>
        <end position="236"/>
    </location>
</feature>
<keyword evidence="4" id="KW-1185">Reference proteome</keyword>
<dbReference type="Pfam" id="PF22422">
    <property type="entry name" value="MGH1-like_GH"/>
    <property type="match status" value="1"/>
</dbReference>
<dbReference type="InterPro" id="IPR008928">
    <property type="entry name" value="6-hairpin_glycosidase_sf"/>
</dbReference>
<dbReference type="InterPro" id="IPR032856">
    <property type="entry name" value="GDE_N_bis"/>
</dbReference>
<proteinExistence type="predicted"/>
<dbReference type="InterPro" id="IPR054491">
    <property type="entry name" value="MGH1-like_GH"/>
</dbReference>
<evidence type="ECO:0000259" key="2">
    <source>
        <dbReference type="Pfam" id="PF22422"/>
    </source>
</evidence>
<name>A0ABU3ZZU9_9SPHN</name>